<name>A0AA39Y438_9PEZI</name>
<accession>A0AA39Y438</accession>
<evidence type="ECO:0000313" key="4">
    <source>
        <dbReference type="Proteomes" id="UP001174936"/>
    </source>
</evidence>
<evidence type="ECO:0000256" key="2">
    <source>
        <dbReference type="SAM" id="Phobius"/>
    </source>
</evidence>
<protein>
    <submittedName>
        <fullName evidence="3">Uncharacterized protein</fullName>
    </submittedName>
</protein>
<evidence type="ECO:0000256" key="1">
    <source>
        <dbReference type="SAM" id="MobiDB-lite"/>
    </source>
</evidence>
<keyword evidence="2" id="KW-0812">Transmembrane</keyword>
<dbReference type="AlphaFoldDB" id="A0AA39Y438"/>
<feature type="compositionally biased region" description="Basic residues" evidence="1">
    <location>
        <begin position="125"/>
        <end position="151"/>
    </location>
</feature>
<evidence type="ECO:0000313" key="3">
    <source>
        <dbReference type="EMBL" id="KAK0644145.1"/>
    </source>
</evidence>
<dbReference type="Proteomes" id="UP001174936">
    <property type="component" value="Unassembled WGS sequence"/>
</dbReference>
<keyword evidence="2" id="KW-1133">Transmembrane helix</keyword>
<sequence>MAPIIQAQGVLLKVENLLIRAIEPTRTLLDTASLPKRQVVTVTAVSDPDNANGNGDANSDDDQATQAQTLTGGAIAGIVIGSIAGLLLLIWIFRSCSNLGAPPGASENPGGEAWYDGVRDEYPPRHTHGHRTRSRSRHSHHSHHRHHHHRRSGSEVREVQPVAVMRSASPRAPPVVYDDRARRGRRERRERRSRDYY</sequence>
<comment type="caution">
    <text evidence="3">The sequence shown here is derived from an EMBL/GenBank/DDBJ whole genome shotgun (WGS) entry which is preliminary data.</text>
</comment>
<keyword evidence="4" id="KW-1185">Reference proteome</keyword>
<dbReference type="EMBL" id="JAULSV010000005">
    <property type="protein sequence ID" value="KAK0644145.1"/>
    <property type="molecule type" value="Genomic_DNA"/>
</dbReference>
<keyword evidence="2" id="KW-0472">Membrane</keyword>
<feature type="region of interest" description="Disordered" evidence="1">
    <location>
        <begin position="102"/>
        <end position="197"/>
    </location>
</feature>
<organism evidence="3 4">
    <name type="scientific">Cercophora newfieldiana</name>
    <dbReference type="NCBI Taxonomy" id="92897"/>
    <lineage>
        <taxon>Eukaryota</taxon>
        <taxon>Fungi</taxon>
        <taxon>Dikarya</taxon>
        <taxon>Ascomycota</taxon>
        <taxon>Pezizomycotina</taxon>
        <taxon>Sordariomycetes</taxon>
        <taxon>Sordariomycetidae</taxon>
        <taxon>Sordariales</taxon>
        <taxon>Lasiosphaeriaceae</taxon>
        <taxon>Cercophora</taxon>
    </lineage>
</organism>
<gene>
    <name evidence="3" type="ORF">B0T16DRAFT_417216</name>
</gene>
<reference evidence="3" key="1">
    <citation type="submission" date="2023-06" db="EMBL/GenBank/DDBJ databases">
        <title>Genome-scale phylogeny and comparative genomics of the fungal order Sordariales.</title>
        <authorList>
            <consortium name="Lawrence Berkeley National Laboratory"/>
            <person name="Hensen N."/>
            <person name="Bonometti L."/>
            <person name="Westerberg I."/>
            <person name="Brannstrom I.O."/>
            <person name="Guillou S."/>
            <person name="Cros-Aarteil S."/>
            <person name="Calhoun S."/>
            <person name="Haridas S."/>
            <person name="Kuo A."/>
            <person name="Mondo S."/>
            <person name="Pangilinan J."/>
            <person name="Riley R."/>
            <person name="Labutti K."/>
            <person name="Andreopoulos B."/>
            <person name="Lipzen A."/>
            <person name="Chen C."/>
            <person name="Yanf M."/>
            <person name="Daum C."/>
            <person name="Ng V."/>
            <person name="Clum A."/>
            <person name="Steindorff A."/>
            <person name="Ohm R."/>
            <person name="Martin F."/>
            <person name="Silar P."/>
            <person name="Natvig D."/>
            <person name="Lalanne C."/>
            <person name="Gautier V."/>
            <person name="Ament-Velasquez S.L."/>
            <person name="Kruys A."/>
            <person name="Hutchinson M.I."/>
            <person name="Powell A.J."/>
            <person name="Barry K."/>
            <person name="Miller A.N."/>
            <person name="Grigoriev I.V."/>
            <person name="Debuchy R."/>
            <person name="Gladieux P."/>
            <person name="Thoren M.H."/>
            <person name="Johannesson H."/>
        </authorList>
    </citation>
    <scope>NUCLEOTIDE SEQUENCE</scope>
    <source>
        <strain evidence="3">SMH2532-1</strain>
    </source>
</reference>
<proteinExistence type="predicted"/>
<feature type="transmembrane region" description="Helical" evidence="2">
    <location>
        <begin position="73"/>
        <end position="93"/>
    </location>
</feature>